<keyword evidence="1 8" id="KW-0436">Ligase</keyword>
<dbReference type="SUPFAM" id="SSF55174">
    <property type="entry name" value="Alpha-L RNA-binding motif"/>
    <property type="match status" value="1"/>
</dbReference>
<dbReference type="Proteomes" id="UP000177372">
    <property type="component" value="Unassembled WGS sequence"/>
</dbReference>
<evidence type="ECO:0000256" key="6">
    <source>
        <dbReference type="ARBA" id="ARBA00023146"/>
    </source>
</evidence>
<comment type="function">
    <text evidence="8">Catalyzes the attachment of tyrosine to tRNA(Tyr) in a two-step reaction: tyrosine is first activated by ATP to form Tyr-AMP and then transferred to the acceptor end of tRNA(Tyr).</text>
</comment>
<evidence type="ECO:0000256" key="4">
    <source>
        <dbReference type="ARBA" id="ARBA00022884"/>
    </source>
</evidence>
<dbReference type="SUPFAM" id="SSF52374">
    <property type="entry name" value="Nucleotidylyl transferase"/>
    <property type="match status" value="1"/>
</dbReference>
<feature type="binding site" evidence="8">
    <location>
        <position position="171"/>
    </location>
    <ligand>
        <name>L-tyrosine</name>
        <dbReference type="ChEBI" id="CHEBI:58315"/>
    </ligand>
</feature>
<protein>
    <recommendedName>
        <fullName evidence="8">Tyrosine--tRNA ligase</fullName>
        <ecNumber evidence="8">6.1.1.1</ecNumber>
    </recommendedName>
    <alternativeName>
        <fullName evidence="8">Tyrosyl-tRNA synthetase</fullName>
        <shortName evidence="8">TyrRS</shortName>
    </alternativeName>
</protein>
<dbReference type="Gene3D" id="1.10.240.10">
    <property type="entry name" value="Tyrosyl-Transfer RNA Synthetase"/>
    <property type="match status" value="1"/>
</dbReference>
<keyword evidence="3 8" id="KW-0067">ATP-binding</keyword>
<dbReference type="Pfam" id="PF00579">
    <property type="entry name" value="tRNA-synt_1b"/>
    <property type="match status" value="1"/>
</dbReference>
<comment type="caution">
    <text evidence="8">Lacks conserved residue(s) required for the propagation of feature annotation.</text>
</comment>
<dbReference type="InterPro" id="IPR002307">
    <property type="entry name" value="Tyr-tRNA-ligase"/>
</dbReference>
<keyword evidence="6 8" id="KW-0030">Aminoacyl-tRNA synthetase</keyword>
<feature type="binding site" evidence="8">
    <location>
        <position position="175"/>
    </location>
    <ligand>
        <name>L-tyrosine</name>
        <dbReference type="ChEBI" id="CHEBI:58315"/>
    </ligand>
</feature>
<dbReference type="GO" id="GO:0004831">
    <property type="term" value="F:tyrosine-tRNA ligase activity"/>
    <property type="evidence" value="ECO:0007669"/>
    <property type="project" value="UniProtKB-UniRule"/>
</dbReference>
<keyword evidence="8" id="KW-0963">Cytoplasm</keyword>
<evidence type="ECO:0000256" key="5">
    <source>
        <dbReference type="ARBA" id="ARBA00022917"/>
    </source>
</evidence>
<dbReference type="NCBIfam" id="TIGR00234">
    <property type="entry name" value="tyrS"/>
    <property type="match status" value="1"/>
</dbReference>
<dbReference type="GO" id="GO:0006437">
    <property type="term" value="P:tyrosyl-tRNA aminoacylation"/>
    <property type="evidence" value="ECO:0007669"/>
    <property type="project" value="UniProtKB-UniRule"/>
</dbReference>
<dbReference type="PRINTS" id="PR01040">
    <property type="entry name" value="TRNASYNTHTYR"/>
</dbReference>
<dbReference type="AlphaFoldDB" id="A0A1F6F3H0"/>
<evidence type="ECO:0000256" key="7">
    <source>
        <dbReference type="ARBA" id="ARBA00048248"/>
    </source>
</evidence>
<comment type="caution">
    <text evidence="11">The sequence shown here is derived from an EMBL/GenBank/DDBJ whole genome shotgun (WGS) entry which is preliminary data.</text>
</comment>
<evidence type="ECO:0000256" key="3">
    <source>
        <dbReference type="ARBA" id="ARBA00022840"/>
    </source>
</evidence>
<comment type="catalytic activity">
    <reaction evidence="7 8">
        <text>tRNA(Tyr) + L-tyrosine + ATP = L-tyrosyl-tRNA(Tyr) + AMP + diphosphate + H(+)</text>
        <dbReference type="Rhea" id="RHEA:10220"/>
        <dbReference type="Rhea" id="RHEA-COMP:9706"/>
        <dbReference type="Rhea" id="RHEA-COMP:9707"/>
        <dbReference type="ChEBI" id="CHEBI:15378"/>
        <dbReference type="ChEBI" id="CHEBI:30616"/>
        <dbReference type="ChEBI" id="CHEBI:33019"/>
        <dbReference type="ChEBI" id="CHEBI:58315"/>
        <dbReference type="ChEBI" id="CHEBI:78442"/>
        <dbReference type="ChEBI" id="CHEBI:78536"/>
        <dbReference type="ChEBI" id="CHEBI:456215"/>
        <dbReference type="EC" id="6.1.1.1"/>
    </reaction>
</comment>
<dbReference type="EMBL" id="MFLZ01000008">
    <property type="protein sequence ID" value="OGG80420.1"/>
    <property type="molecule type" value="Genomic_DNA"/>
</dbReference>
<dbReference type="EC" id="6.1.1.1" evidence="8"/>
<comment type="similarity">
    <text evidence="8">Belongs to the class-I aminoacyl-tRNA synthetase family. TyrS type 1 subfamily.</text>
</comment>
<evidence type="ECO:0000256" key="1">
    <source>
        <dbReference type="ARBA" id="ARBA00022598"/>
    </source>
</evidence>
<dbReference type="STRING" id="1798512.A3A39_02590"/>
<evidence type="ECO:0000256" key="9">
    <source>
        <dbReference type="PROSITE-ProRule" id="PRU00182"/>
    </source>
</evidence>
<dbReference type="Pfam" id="PF22421">
    <property type="entry name" value="SYY_C-terminal"/>
    <property type="match status" value="1"/>
</dbReference>
<dbReference type="FunFam" id="1.10.240.10:FF:000001">
    <property type="entry name" value="Tyrosine--tRNA ligase"/>
    <property type="match status" value="1"/>
</dbReference>
<feature type="domain" description="Tyrosine--tRNA ligase SYY-like C-terminal" evidence="10">
    <location>
        <begin position="343"/>
        <end position="413"/>
    </location>
</feature>
<dbReference type="InterPro" id="IPR024107">
    <property type="entry name" value="Tyr-tRNA-ligase_bac_1"/>
</dbReference>
<keyword evidence="2 8" id="KW-0547">Nucleotide-binding</keyword>
<evidence type="ECO:0000313" key="11">
    <source>
        <dbReference type="EMBL" id="OGG80420.1"/>
    </source>
</evidence>
<feature type="short sequence motif" description="'KMSKS' region" evidence="8">
    <location>
        <begin position="232"/>
        <end position="236"/>
    </location>
</feature>
<dbReference type="InterPro" id="IPR002305">
    <property type="entry name" value="aa-tRNA-synth_Ic"/>
</dbReference>
<dbReference type="GO" id="GO:0005524">
    <property type="term" value="F:ATP binding"/>
    <property type="evidence" value="ECO:0007669"/>
    <property type="project" value="UniProtKB-UniRule"/>
</dbReference>
<gene>
    <name evidence="8" type="primary">tyrS</name>
    <name evidence="11" type="ORF">A3A39_02590</name>
</gene>
<proteinExistence type="inferred from homology"/>
<comment type="subcellular location">
    <subcellularLocation>
        <location evidence="8">Cytoplasm</location>
    </subcellularLocation>
</comment>
<name>A0A1F6F3H0_9BACT</name>
<organism evidence="11 12">
    <name type="scientific">Candidatus Kaiserbacteria bacterium RIFCSPLOWO2_01_FULL_54_13</name>
    <dbReference type="NCBI Taxonomy" id="1798512"/>
    <lineage>
        <taxon>Bacteria</taxon>
        <taxon>Candidatus Kaiseribacteriota</taxon>
    </lineage>
</organism>
<keyword evidence="5 8" id="KW-0648">Protein biosynthesis</keyword>
<dbReference type="InterPro" id="IPR054608">
    <property type="entry name" value="SYY-like_C"/>
</dbReference>
<keyword evidence="4 9" id="KW-0694">RNA-binding</keyword>
<dbReference type="GO" id="GO:0003723">
    <property type="term" value="F:RNA binding"/>
    <property type="evidence" value="ECO:0007669"/>
    <property type="project" value="UniProtKB-KW"/>
</dbReference>
<feature type="binding site" evidence="8">
    <location>
        <position position="37"/>
    </location>
    <ligand>
        <name>L-tyrosine</name>
        <dbReference type="ChEBI" id="CHEBI:58315"/>
    </ligand>
</feature>
<dbReference type="Gene3D" id="3.10.290.10">
    <property type="entry name" value="RNA-binding S4 domain"/>
    <property type="match status" value="1"/>
</dbReference>
<dbReference type="PANTHER" id="PTHR11766:SF0">
    <property type="entry name" value="TYROSINE--TRNA LIGASE, MITOCHONDRIAL"/>
    <property type="match status" value="1"/>
</dbReference>
<dbReference type="PANTHER" id="PTHR11766">
    <property type="entry name" value="TYROSYL-TRNA SYNTHETASE"/>
    <property type="match status" value="1"/>
</dbReference>
<reference evidence="11 12" key="1">
    <citation type="journal article" date="2016" name="Nat. Commun.">
        <title>Thousands of microbial genomes shed light on interconnected biogeochemical processes in an aquifer system.</title>
        <authorList>
            <person name="Anantharaman K."/>
            <person name="Brown C.T."/>
            <person name="Hug L.A."/>
            <person name="Sharon I."/>
            <person name="Castelle C.J."/>
            <person name="Probst A.J."/>
            <person name="Thomas B.C."/>
            <person name="Singh A."/>
            <person name="Wilkins M.J."/>
            <person name="Karaoz U."/>
            <person name="Brodie E.L."/>
            <person name="Williams K.H."/>
            <person name="Hubbard S.S."/>
            <person name="Banfield J.F."/>
        </authorList>
    </citation>
    <scope>NUCLEOTIDE SEQUENCE [LARGE SCALE GENOMIC DNA]</scope>
</reference>
<dbReference type="GO" id="GO:0005829">
    <property type="term" value="C:cytosol"/>
    <property type="evidence" value="ECO:0007669"/>
    <property type="project" value="TreeGrafter"/>
</dbReference>
<sequence length="420" mass="46114">MAKLSSTLKERGYVYQFSSDKLQEITDPPAGGKRTVYLGIDPSADSLQVGQLQAFLVLRRFLEDGHKVILVIGGGTGMIGDPGGRSTERNLLDAETVRANGEAIAAQATNLFAGADFTLVNNAEWLERLGAIEFLRDVGKHFTVNAMLQRDFIKERIKNPDEGISYTEFSYALLQAYDYLHLHEKYACDVQVGGSDQWGNIVSGVDFIRRKTGEVVYAFTWPLLVNKATGKKFGKSESGTVWLDPAKTTPYQFYQFWFNTEDENLEEYLLKMTLLSKMEIAAALELHRRDPKERHAQQILALEVTSLVHGAEQAASSEKVSQVLFGVGGIAGLSQEESAMLREAAPSCGVETGTSIADALVAAKLAGSKREARQFVEDKAVSLNGEVVTDEKRALAAEDFHNSLALLKRGKKNVSVLVLS</sequence>
<feature type="binding site" evidence="8">
    <location>
        <position position="235"/>
    </location>
    <ligand>
        <name>ATP</name>
        <dbReference type="ChEBI" id="CHEBI:30616"/>
    </ligand>
</feature>
<dbReference type="InterPro" id="IPR014729">
    <property type="entry name" value="Rossmann-like_a/b/a_fold"/>
</dbReference>
<dbReference type="Gene3D" id="3.40.50.620">
    <property type="entry name" value="HUPs"/>
    <property type="match status" value="1"/>
</dbReference>
<evidence type="ECO:0000259" key="10">
    <source>
        <dbReference type="Pfam" id="PF22421"/>
    </source>
</evidence>
<comment type="subunit">
    <text evidence="8">Homodimer.</text>
</comment>
<dbReference type="InterPro" id="IPR024088">
    <property type="entry name" value="Tyr-tRNA-ligase_bac-type"/>
</dbReference>
<evidence type="ECO:0000256" key="2">
    <source>
        <dbReference type="ARBA" id="ARBA00022741"/>
    </source>
</evidence>
<dbReference type="InterPro" id="IPR036986">
    <property type="entry name" value="S4_RNA-bd_sf"/>
</dbReference>
<dbReference type="CDD" id="cd00805">
    <property type="entry name" value="TyrRS_core"/>
    <property type="match status" value="1"/>
</dbReference>
<evidence type="ECO:0000256" key="8">
    <source>
        <dbReference type="HAMAP-Rule" id="MF_02006"/>
    </source>
</evidence>
<evidence type="ECO:0000313" key="12">
    <source>
        <dbReference type="Proteomes" id="UP000177372"/>
    </source>
</evidence>
<dbReference type="PROSITE" id="PS50889">
    <property type="entry name" value="S4"/>
    <property type="match status" value="1"/>
</dbReference>
<accession>A0A1F6F3H0</accession>
<dbReference type="CDD" id="cd00165">
    <property type="entry name" value="S4"/>
    <property type="match status" value="1"/>
</dbReference>
<dbReference type="HAMAP" id="MF_02006">
    <property type="entry name" value="Tyr_tRNA_synth_type1"/>
    <property type="match status" value="1"/>
</dbReference>